<protein>
    <submittedName>
        <fullName evidence="6">Two-component response regulator</fullName>
    </submittedName>
</protein>
<dbReference type="EMBL" id="CP030840">
    <property type="protein sequence ID" value="AXC11343.1"/>
    <property type="molecule type" value="Genomic_DNA"/>
</dbReference>
<dbReference type="InterPro" id="IPR011006">
    <property type="entry name" value="CheY-like_superfamily"/>
</dbReference>
<dbReference type="PANTHER" id="PTHR43214:SF43">
    <property type="entry name" value="TWO-COMPONENT RESPONSE REGULATOR"/>
    <property type="match status" value="1"/>
</dbReference>
<evidence type="ECO:0000259" key="5">
    <source>
        <dbReference type="PROSITE" id="PS50110"/>
    </source>
</evidence>
<dbReference type="PROSITE" id="PS50110">
    <property type="entry name" value="RESPONSE_REGULATORY"/>
    <property type="match status" value="1"/>
</dbReference>
<dbReference type="AlphaFoldDB" id="A0A2Z5FWS1"/>
<dbReference type="InterPro" id="IPR001789">
    <property type="entry name" value="Sig_transdc_resp-reg_receiver"/>
</dbReference>
<dbReference type="Pfam" id="PF00196">
    <property type="entry name" value="GerE"/>
    <property type="match status" value="1"/>
</dbReference>
<reference evidence="6 7" key="1">
    <citation type="journal article" date="2018" name="Front. Microbiol.">
        <title>Hydrolytic Capabilities as a Key to Environmental Success: Chitinolytic and Cellulolytic Acidobacteria From Acidic Sub-arctic Soils and Boreal Peatlands.</title>
        <authorList>
            <person name="Belova S.E."/>
            <person name="Ravin N.V."/>
            <person name="Pankratov T.A."/>
            <person name="Rakitin A.L."/>
            <person name="Ivanova A.A."/>
            <person name="Beletsky A.V."/>
            <person name="Mardanov A.V."/>
            <person name="Sinninghe Damste J.S."/>
            <person name="Dedysh S.N."/>
        </authorList>
    </citation>
    <scope>NUCLEOTIDE SEQUENCE [LARGE SCALE GENOMIC DNA]</scope>
    <source>
        <strain evidence="6 7">SBC82</strain>
    </source>
</reference>
<evidence type="ECO:0000256" key="2">
    <source>
        <dbReference type="ARBA" id="ARBA00023125"/>
    </source>
</evidence>
<dbReference type="SUPFAM" id="SSF46894">
    <property type="entry name" value="C-terminal effector domain of the bipartite response regulators"/>
    <property type="match status" value="1"/>
</dbReference>
<organism evidence="6 7">
    <name type="scientific">Acidisarcina polymorpha</name>
    <dbReference type="NCBI Taxonomy" id="2211140"/>
    <lineage>
        <taxon>Bacteria</taxon>
        <taxon>Pseudomonadati</taxon>
        <taxon>Acidobacteriota</taxon>
        <taxon>Terriglobia</taxon>
        <taxon>Terriglobales</taxon>
        <taxon>Acidobacteriaceae</taxon>
        <taxon>Acidisarcina</taxon>
    </lineage>
</organism>
<dbReference type="GO" id="GO:0003677">
    <property type="term" value="F:DNA binding"/>
    <property type="evidence" value="ECO:0007669"/>
    <property type="project" value="UniProtKB-KW"/>
</dbReference>
<dbReference type="Gene3D" id="3.40.50.2300">
    <property type="match status" value="1"/>
</dbReference>
<dbReference type="RefSeq" id="WP_114206790.1">
    <property type="nucleotide sequence ID" value="NZ_CP030840.1"/>
</dbReference>
<evidence type="ECO:0000259" key="4">
    <source>
        <dbReference type="PROSITE" id="PS50043"/>
    </source>
</evidence>
<dbReference type="InterPro" id="IPR016032">
    <property type="entry name" value="Sig_transdc_resp-reg_C-effctor"/>
</dbReference>
<dbReference type="InterPro" id="IPR039420">
    <property type="entry name" value="WalR-like"/>
</dbReference>
<evidence type="ECO:0000256" key="1">
    <source>
        <dbReference type="ARBA" id="ARBA00022553"/>
    </source>
</evidence>
<dbReference type="SMART" id="SM00448">
    <property type="entry name" value="REC"/>
    <property type="match status" value="1"/>
</dbReference>
<dbReference type="PANTHER" id="PTHR43214">
    <property type="entry name" value="TWO-COMPONENT RESPONSE REGULATOR"/>
    <property type="match status" value="1"/>
</dbReference>
<dbReference type="Proteomes" id="UP000253606">
    <property type="component" value="Chromosome"/>
</dbReference>
<evidence type="ECO:0000256" key="3">
    <source>
        <dbReference type="PROSITE-ProRule" id="PRU00169"/>
    </source>
</evidence>
<dbReference type="PROSITE" id="PS50043">
    <property type="entry name" value="HTH_LUXR_2"/>
    <property type="match status" value="1"/>
</dbReference>
<evidence type="ECO:0000313" key="7">
    <source>
        <dbReference type="Proteomes" id="UP000253606"/>
    </source>
</evidence>
<dbReference type="CDD" id="cd17535">
    <property type="entry name" value="REC_NarL-like"/>
    <property type="match status" value="1"/>
</dbReference>
<evidence type="ECO:0000313" key="6">
    <source>
        <dbReference type="EMBL" id="AXC11343.1"/>
    </source>
</evidence>
<dbReference type="Pfam" id="PF00072">
    <property type="entry name" value="Response_reg"/>
    <property type="match status" value="1"/>
</dbReference>
<dbReference type="SMART" id="SM00421">
    <property type="entry name" value="HTH_LUXR"/>
    <property type="match status" value="1"/>
</dbReference>
<feature type="domain" description="HTH luxR-type" evidence="4">
    <location>
        <begin position="138"/>
        <end position="203"/>
    </location>
</feature>
<dbReference type="OrthoDB" id="2448676at2"/>
<dbReference type="GO" id="GO:0006355">
    <property type="term" value="P:regulation of DNA-templated transcription"/>
    <property type="evidence" value="ECO:0007669"/>
    <property type="project" value="InterPro"/>
</dbReference>
<dbReference type="InterPro" id="IPR000792">
    <property type="entry name" value="Tscrpt_reg_LuxR_C"/>
</dbReference>
<keyword evidence="2" id="KW-0238">DNA-binding</keyword>
<keyword evidence="1 3" id="KW-0597">Phosphoprotein</keyword>
<dbReference type="GO" id="GO:0000160">
    <property type="term" value="P:phosphorelay signal transduction system"/>
    <property type="evidence" value="ECO:0007669"/>
    <property type="project" value="InterPro"/>
</dbReference>
<sequence>MTEAIRIMVVEDHHVVRQGLMALIKTVPGLEVIAEAPDGKEAVRQYRQHKPDITLMDLRLPNLGGVDAITAIRAEFPAARIIVLTTFDGDEDIYRALQAGARGYLLKGMDADELIDAIRTVHNGKTRIPATVAQRLAGRMGGQELTGRETDVLKQIVAGKSNKEIASFLFISEATVKTHINSLLGKLGVTDRTQAATTALQRGIVHLD</sequence>
<proteinExistence type="predicted"/>
<keyword evidence="7" id="KW-1185">Reference proteome</keyword>
<dbReference type="InterPro" id="IPR058245">
    <property type="entry name" value="NreC/VraR/RcsB-like_REC"/>
</dbReference>
<dbReference type="KEGG" id="abas:ACPOL_2007"/>
<dbReference type="PROSITE" id="PS00622">
    <property type="entry name" value="HTH_LUXR_1"/>
    <property type="match status" value="1"/>
</dbReference>
<name>A0A2Z5FWS1_9BACT</name>
<dbReference type="PRINTS" id="PR00038">
    <property type="entry name" value="HTHLUXR"/>
</dbReference>
<gene>
    <name evidence="6" type="ORF">ACPOL_2007</name>
</gene>
<dbReference type="CDD" id="cd06170">
    <property type="entry name" value="LuxR_C_like"/>
    <property type="match status" value="1"/>
</dbReference>
<dbReference type="SUPFAM" id="SSF52172">
    <property type="entry name" value="CheY-like"/>
    <property type="match status" value="1"/>
</dbReference>
<accession>A0A2Z5FWS1</accession>
<feature type="domain" description="Response regulatory" evidence="5">
    <location>
        <begin position="6"/>
        <end position="122"/>
    </location>
</feature>
<feature type="modified residue" description="4-aspartylphosphate" evidence="3">
    <location>
        <position position="57"/>
    </location>
</feature>